<gene>
    <name evidence="2" type="ORF">B0T21DRAFT_297310</name>
</gene>
<evidence type="ECO:0000313" key="3">
    <source>
        <dbReference type="Proteomes" id="UP001172159"/>
    </source>
</evidence>
<dbReference type="Proteomes" id="UP001172159">
    <property type="component" value="Unassembled WGS sequence"/>
</dbReference>
<evidence type="ECO:0000256" key="1">
    <source>
        <dbReference type="SAM" id="MobiDB-lite"/>
    </source>
</evidence>
<accession>A0AA40DWK3</accession>
<feature type="compositionally biased region" description="Pro residues" evidence="1">
    <location>
        <begin position="122"/>
        <end position="139"/>
    </location>
</feature>
<dbReference type="InterPro" id="IPR046670">
    <property type="entry name" value="DUF6540"/>
</dbReference>
<organism evidence="2 3">
    <name type="scientific">Apiosordaria backusii</name>
    <dbReference type="NCBI Taxonomy" id="314023"/>
    <lineage>
        <taxon>Eukaryota</taxon>
        <taxon>Fungi</taxon>
        <taxon>Dikarya</taxon>
        <taxon>Ascomycota</taxon>
        <taxon>Pezizomycotina</taxon>
        <taxon>Sordariomycetes</taxon>
        <taxon>Sordariomycetidae</taxon>
        <taxon>Sordariales</taxon>
        <taxon>Lasiosphaeriaceae</taxon>
        <taxon>Apiosordaria</taxon>
    </lineage>
</organism>
<proteinExistence type="predicted"/>
<feature type="compositionally biased region" description="Polar residues" evidence="1">
    <location>
        <begin position="38"/>
        <end position="59"/>
    </location>
</feature>
<feature type="compositionally biased region" description="Low complexity" evidence="1">
    <location>
        <begin position="84"/>
        <end position="121"/>
    </location>
</feature>
<dbReference type="Pfam" id="PF20174">
    <property type="entry name" value="DUF6540"/>
    <property type="match status" value="1"/>
</dbReference>
<feature type="region of interest" description="Disordered" evidence="1">
    <location>
        <begin position="1"/>
        <end position="144"/>
    </location>
</feature>
<name>A0AA40DWK3_9PEZI</name>
<sequence>MGTSITTSTHTEGPTKGPTKAPAKASIPTKAAVPAKGFNSTKVPTSASVQKKTTIQTTIPARPKANNVTTTSAAGGGRTDPPQTTTKSSGNSSPTGGSPKKTATTTSSTSVGNGSSSNEGGAPPPPPPPPPPAHAPAPVIPASTQPYLTVPHPILNTPRPGSLLVSLAIYNGRPFKDHWVFFIRRTATDQIGIMVHAAGSVRTGFALEVKRNYDFLETSTTPPDLVDLRWVDGRFFNQVMWNNGNYIVEKPGVPACPFETSAARAPAPIKSLNAVEDRAPTPARPTRITQRNCQTWIVEAGEMLVEDQIFPQSVLDYLMAIKQ</sequence>
<reference evidence="2" key="1">
    <citation type="submission" date="2023-06" db="EMBL/GenBank/DDBJ databases">
        <title>Genome-scale phylogeny and comparative genomics of the fungal order Sordariales.</title>
        <authorList>
            <consortium name="Lawrence Berkeley National Laboratory"/>
            <person name="Hensen N."/>
            <person name="Bonometti L."/>
            <person name="Westerberg I."/>
            <person name="Brannstrom I.O."/>
            <person name="Guillou S."/>
            <person name="Cros-Aarteil S."/>
            <person name="Calhoun S."/>
            <person name="Haridas S."/>
            <person name="Kuo A."/>
            <person name="Mondo S."/>
            <person name="Pangilinan J."/>
            <person name="Riley R."/>
            <person name="Labutti K."/>
            <person name="Andreopoulos B."/>
            <person name="Lipzen A."/>
            <person name="Chen C."/>
            <person name="Yanf M."/>
            <person name="Daum C."/>
            <person name="Ng V."/>
            <person name="Clum A."/>
            <person name="Steindorff A."/>
            <person name="Ohm R."/>
            <person name="Martin F."/>
            <person name="Silar P."/>
            <person name="Natvig D."/>
            <person name="Lalanne C."/>
            <person name="Gautier V."/>
            <person name="Ament-Velasquez S.L."/>
            <person name="Kruys A."/>
            <person name="Hutchinson M.I."/>
            <person name="Powell A.J."/>
            <person name="Barry K."/>
            <person name="Miller A.N."/>
            <person name="Grigoriev I.V."/>
            <person name="Debuchy R."/>
            <person name="Gladieux P."/>
            <person name="Thoren M.H."/>
            <person name="Johannesson H."/>
        </authorList>
    </citation>
    <scope>NUCLEOTIDE SEQUENCE</scope>
    <source>
        <strain evidence="2">CBS 540.89</strain>
    </source>
</reference>
<comment type="caution">
    <text evidence="2">The sequence shown here is derived from an EMBL/GenBank/DDBJ whole genome shotgun (WGS) entry which is preliminary data.</text>
</comment>
<keyword evidence="3" id="KW-1185">Reference proteome</keyword>
<protein>
    <submittedName>
        <fullName evidence="2">Uncharacterized protein</fullName>
    </submittedName>
</protein>
<evidence type="ECO:0000313" key="2">
    <source>
        <dbReference type="EMBL" id="KAK0714408.1"/>
    </source>
</evidence>
<feature type="compositionally biased region" description="Polar residues" evidence="1">
    <location>
        <begin position="1"/>
        <end position="12"/>
    </location>
</feature>
<dbReference type="EMBL" id="JAUKTV010000015">
    <property type="protein sequence ID" value="KAK0714408.1"/>
    <property type="molecule type" value="Genomic_DNA"/>
</dbReference>
<dbReference type="AlphaFoldDB" id="A0AA40DWK3"/>